<keyword evidence="2" id="KW-1185">Reference proteome</keyword>
<name>A0ACA9QL09_9GLOM</name>
<evidence type="ECO:0000313" key="2">
    <source>
        <dbReference type="Proteomes" id="UP000789366"/>
    </source>
</evidence>
<organism evidence="1 2">
    <name type="scientific">Cetraspora pellucida</name>
    <dbReference type="NCBI Taxonomy" id="1433469"/>
    <lineage>
        <taxon>Eukaryota</taxon>
        <taxon>Fungi</taxon>
        <taxon>Fungi incertae sedis</taxon>
        <taxon>Mucoromycota</taxon>
        <taxon>Glomeromycotina</taxon>
        <taxon>Glomeromycetes</taxon>
        <taxon>Diversisporales</taxon>
        <taxon>Gigasporaceae</taxon>
        <taxon>Cetraspora</taxon>
    </lineage>
</organism>
<evidence type="ECO:0000313" key="1">
    <source>
        <dbReference type="EMBL" id="CAG8755252.1"/>
    </source>
</evidence>
<protein>
    <submittedName>
        <fullName evidence="1">9074_t:CDS:1</fullName>
    </submittedName>
</protein>
<reference evidence="1" key="1">
    <citation type="submission" date="2021-06" db="EMBL/GenBank/DDBJ databases">
        <authorList>
            <person name="Kallberg Y."/>
            <person name="Tangrot J."/>
            <person name="Rosling A."/>
        </authorList>
    </citation>
    <scope>NUCLEOTIDE SEQUENCE</scope>
    <source>
        <strain evidence="1">28 12/20/2015</strain>
    </source>
</reference>
<gene>
    <name evidence="1" type="ORF">SPELUC_LOCUS14761</name>
</gene>
<comment type="caution">
    <text evidence="1">The sequence shown here is derived from an EMBL/GenBank/DDBJ whole genome shotgun (WGS) entry which is preliminary data.</text>
</comment>
<sequence length="67" mass="7707">MTLKNKIIFNKNNTVSVPFGRIAESYILHHPLLKNTCLKFQSHLQTSQLIKKELITLCHVKDAADFL</sequence>
<dbReference type="Proteomes" id="UP000789366">
    <property type="component" value="Unassembled WGS sequence"/>
</dbReference>
<accession>A0ACA9QL09</accession>
<dbReference type="EMBL" id="CAJVPW010045091">
    <property type="protein sequence ID" value="CAG8755252.1"/>
    <property type="molecule type" value="Genomic_DNA"/>
</dbReference>
<feature type="non-terminal residue" evidence="1">
    <location>
        <position position="67"/>
    </location>
</feature>
<proteinExistence type="predicted"/>